<protein>
    <submittedName>
        <fullName evidence="2">Uncharacterized protein</fullName>
    </submittedName>
</protein>
<reference evidence="2" key="1">
    <citation type="journal article" date="2015" name="Nature">
        <title>Complex archaea that bridge the gap between prokaryotes and eukaryotes.</title>
        <authorList>
            <person name="Spang A."/>
            <person name="Saw J.H."/>
            <person name="Jorgensen S.L."/>
            <person name="Zaremba-Niedzwiedzka K."/>
            <person name="Martijn J."/>
            <person name="Lind A.E."/>
            <person name="van Eijk R."/>
            <person name="Schleper C."/>
            <person name="Guy L."/>
            <person name="Ettema T.J."/>
        </authorList>
    </citation>
    <scope>NUCLEOTIDE SEQUENCE</scope>
</reference>
<dbReference type="EMBL" id="LAZR01054517">
    <property type="protein sequence ID" value="KKK78375.1"/>
    <property type="molecule type" value="Genomic_DNA"/>
</dbReference>
<feature type="compositionally biased region" description="Basic and acidic residues" evidence="1">
    <location>
        <begin position="18"/>
        <end position="33"/>
    </location>
</feature>
<feature type="region of interest" description="Disordered" evidence="1">
    <location>
        <begin position="1"/>
        <end position="39"/>
    </location>
</feature>
<gene>
    <name evidence="2" type="ORF">LCGC14_2844210</name>
</gene>
<feature type="non-terminal residue" evidence="2">
    <location>
        <position position="1"/>
    </location>
</feature>
<evidence type="ECO:0000256" key="1">
    <source>
        <dbReference type="SAM" id="MobiDB-lite"/>
    </source>
</evidence>
<sequence>VVPVSTRTDGGADNTDDLSPKEKIEMGIAEKQKKSTTGG</sequence>
<name>A0A0F8YX22_9ZZZZ</name>
<evidence type="ECO:0000313" key="2">
    <source>
        <dbReference type="EMBL" id="KKK78375.1"/>
    </source>
</evidence>
<dbReference type="AlphaFoldDB" id="A0A0F8YX22"/>
<proteinExistence type="predicted"/>
<accession>A0A0F8YX22</accession>
<comment type="caution">
    <text evidence="2">The sequence shown here is derived from an EMBL/GenBank/DDBJ whole genome shotgun (WGS) entry which is preliminary data.</text>
</comment>
<organism evidence="2">
    <name type="scientific">marine sediment metagenome</name>
    <dbReference type="NCBI Taxonomy" id="412755"/>
    <lineage>
        <taxon>unclassified sequences</taxon>
        <taxon>metagenomes</taxon>
        <taxon>ecological metagenomes</taxon>
    </lineage>
</organism>